<feature type="compositionally biased region" description="Basic residues" evidence="3">
    <location>
        <begin position="75"/>
        <end position="94"/>
    </location>
</feature>
<dbReference type="InterPro" id="IPR051219">
    <property type="entry name" value="Heterochromatin_chromo-domain"/>
</dbReference>
<dbReference type="SMART" id="SM00298">
    <property type="entry name" value="CHROMO"/>
    <property type="match status" value="2"/>
</dbReference>
<proteinExistence type="predicted"/>
<feature type="compositionally biased region" description="Basic residues" evidence="3">
    <location>
        <begin position="1"/>
        <end position="12"/>
    </location>
</feature>
<dbReference type="Pfam" id="PF00385">
    <property type="entry name" value="Chromo"/>
    <property type="match status" value="2"/>
</dbReference>
<accession>A0ABM1MPQ9</accession>
<feature type="compositionally biased region" description="Basic residues" evidence="3">
    <location>
        <begin position="161"/>
        <end position="181"/>
    </location>
</feature>
<dbReference type="RefSeq" id="XP_017776559.1">
    <property type="nucleotide sequence ID" value="XM_017921070.1"/>
</dbReference>
<dbReference type="InterPro" id="IPR000953">
    <property type="entry name" value="Chromo/chromo_shadow_dom"/>
</dbReference>
<dbReference type="InterPro" id="IPR016197">
    <property type="entry name" value="Chromo-like_dom_sf"/>
</dbReference>
<feature type="region of interest" description="Disordered" evidence="3">
    <location>
        <begin position="325"/>
        <end position="367"/>
    </location>
</feature>
<dbReference type="PANTHER" id="PTHR22812">
    <property type="entry name" value="CHROMOBOX PROTEIN"/>
    <property type="match status" value="1"/>
</dbReference>
<dbReference type="Proteomes" id="UP000695000">
    <property type="component" value="Unplaced"/>
</dbReference>
<evidence type="ECO:0000256" key="2">
    <source>
        <dbReference type="ARBA" id="ARBA00023242"/>
    </source>
</evidence>
<evidence type="ECO:0000256" key="3">
    <source>
        <dbReference type="SAM" id="MobiDB-lite"/>
    </source>
</evidence>
<keyword evidence="5" id="KW-1185">Reference proteome</keyword>
<dbReference type="PRINTS" id="PR00504">
    <property type="entry name" value="CHROMODOMAIN"/>
</dbReference>
<feature type="domain" description="Chromo" evidence="4">
    <location>
        <begin position="201"/>
        <end position="259"/>
    </location>
</feature>
<organism evidence="5 6">
    <name type="scientific">Nicrophorus vespilloides</name>
    <name type="common">Boreal carrion beetle</name>
    <dbReference type="NCBI Taxonomy" id="110193"/>
    <lineage>
        <taxon>Eukaryota</taxon>
        <taxon>Metazoa</taxon>
        <taxon>Ecdysozoa</taxon>
        <taxon>Arthropoda</taxon>
        <taxon>Hexapoda</taxon>
        <taxon>Insecta</taxon>
        <taxon>Pterygota</taxon>
        <taxon>Neoptera</taxon>
        <taxon>Endopterygota</taxon>
        <taxon>Coleoptera</taxon>
        <taxon>Polyphaga</taxon>
        <taxon>Staphyliniformia</taxon>
        <taxon>Silphidae</taxon>
        <taxon>Nicrophorinae</taxon>
        <taxon>Nicrophorus</taxon>
    </lineage>
</organism>
<dbReference type="InterPro" id="IPR017984">
    <property type="entry name" value="Chromo_dom_subgr"/>
</dbReference>
<sequence length="367" mass="42617">MRKIAMKKRGRPAKTENNGESEDSEVLNGSTNEKRRGRNSVKHGDAKDEFEEESSDQKSEQASDNSDVDDTGPDRKKKKKANNRRTSAAKKSKAKNVVSDEEGGSDDEKEESNYEVVNEKRRGRNLDKHGDAKDEFEGESSDQKSEQVSDNSDVDDTGPDRKKKKKKANNKRTSAAKKSKAKNVVSEGGSDDDDKKEESDYEVEAIVNERRVRKSRQYLIRWKGYGSEHDTWEPETTLNCPEILQKYKEDKKKKMDDEENEMDDNKEYEVERILEVHFKKNGKREFLISWKGYSSAERTWEPEENMECTDLIDKFMKKVEKAKRYDPHALRSERKPTDRFTLTTKEGGRRVSKRNSQQQRVRYTDCE</sequence>
<feature type="domain" description="Chromo" evidence="4">
    <location>
        <begin position="268"/>
        <end position="327"/>
    </location>
</feature>
<feature type="region of interest" description="Disordered" evidence="3">
    <location>
        <begin position="1"/>
        <end position="202"/>
    </location>
</feature>
<dbReference type="CDD" id="cd00024">
    <property type="entry name" value="CD_CSD"/>
    <property type="match status" value="2"/>
</dbReference>
<dbReference type="PROSITE" id="PS50013">
    <property type="entry name" value="CHROMO_2"/>
    <property type="match status" value="2"/>
</dbReference>
<evidence type="ECO:0000259" key="4">
    <source>
        <dbReference type="PROSITE" id="PS50013"/>
    </source>
</evidence>
<comment type="subcellular location">
    <subcellularLocation>
        <location evidence="1">Nucleus</location>
    </subcellularLocation>
</comment>
<feature type="compositionally biased region" description="Basic and acidic residues" evidence="3">
    <location>
        <begin position="117"/>
        <end position="147"/>
    </location>
</feature>
<evidence type="ECO:0000256" key="1">
    <source>
        <dbReference type="ARBA" id="ARBA00004123"/>
    </source>
</evidence>
<dbReference type="SUPFAM" id="SSF54160">
    <property type="entry name" value="Chromo domain-like"/>
    <property type="match status" value="2"/>
</dbReference>
<protein>
    <submittedName>
        <fullName evidence="6">Chromodomain-helicase-DNA-binding protein 1</fullName>
    </submittedName>
</protein>
<reference evidence="6" key="1">
    <citation type="submission" date="2025-08" db="UniProtKB">
        <authorList>
            <consortium name="RefSeq"/>
        </authorList>
    </citation>
    <scope>IDENTIFICATION</scope>
    <source>
        <tissue evidence="6">Whole Larva</tissue>
    </source>
</reference>
<feature type="compositionally biased region" description="Acidic residues" evidence="3">
    <location>
        <begin position="99"/>
        <end position="110"/>
    </location>
</feature>
<dbReference type="GeneID" id="108562657"/>
<evidence type="ECO:0000313" key="5">
    <source>
        <dbReference type="Proteomes" id="UP000695000"/>
    </source>
</evidence>
<dbReference type="PROSITE" id="PS00598">
    <property type="entry name" value="CHROMO_1"/>
    <property type="match status" value="1"/>
</dbReference>
<dbReference type="Gene3D" id="2.40.50.40">
    <property type="match status" value="2"/>
</dbReference>
<dbReference type="InterPro" id="IPR023780">
    <property type="entry name" value="Chromo_domain"/>
</dbReference>
<name>A0ABM1MPQ9_NICVS</name>
<evidence type="ECO:0000313" key="6">
    <source>
        <dbReference type="RefSeq" id="XP_017776559.1"/>
    </source>
</evidence>
<keyword evidence="2" id="KW-0539">Nucleus</keyword>
<feature type="compositionally biased region" description="Acidic residues" evidence="3">
    <location>
        <begin position="189"/>
        <end position="202"/>
    </location>
</feature>
<gene>
    <name evidence="6" type="primary">LOC108562657</name>
</gene>
<feature type="compositionally biased region" description="Basic and acidic residues" evidence="3">
    <location>
        <begin position="325"/>
        <end position="338"/>
    </location>
</feature>
<dbReference type="InterPro" id="IPR023779">
    <property type="entry name" value="Chromodomain_CS"/>
</dbReference>